<dbReference type="InterPro" id="IPR025285">
    <property type="entry name" value="DUF4145"/>
</dbReference>
<accession>A0A1A9RF56</accession>
<proteinExistence type="predicted"/>
<feature type="domain" description="DUF4145" evidence="1">
    <location>
        <begin position="53"/>
        <end position="131"/>
    </location>
</feature>
<dbReference type="Pfam" id="PF13643">
    <property type="entry name" value="DUF4145"/>
    <property type="match status" value="1"/>
</dbReference>
<gene>
    <name evidence="2" type="ORF">A7P85_04305</name>
</gene>
<evidence type="ECO:0000313" key="3">
    <source>
        <dbReference type="Proteomes" id="UP000078003"/>
    </source>
</evidence>
<protein>
    <recommendedName>
        <fullName evidence="1">DUF4145 domain-containing protein</fullName>
    </recommendedName>
</protein>
<reference evidence="3" key="1">
    <citation type="submission" date="2016-05" db="EMBL/GenBank/DDBJ databases">
        <title>Draft genome of Corynebacterium afermentans subsp. afermentans LCDC 88199T.</title>
        <authorList>
            <person name="Bernier A.-M."/>
            <person name="Bernard K."/>
        </authorList>
    </citation>
    <scope>NUCLEOTIDE SEQUENCE [LARGE SCALE GENOMIC DNA]</scope>
    <source>
        <strain evidence="3">NML01-0328</strain>
    </source>
</reference>
<dbReference type="Proteomes" id="UP000078003">
    <property type="component" value="Unassembled WGS sequence"/>
</dbReference>
<evidence type="ECO:0000313" key="2">
    <source>
        <dbReference type="EMBL" id="OAM16994.1"/>
    </source>
</evidence>
<sequence>MVLAQNATANVRQIDDLGYGLEWLPEPPKPDIPDHTPPEVLPSLLEAEKLFLLGDDFARSAGNAYRSAVEAALSLKDTESKDKSLNWRINRLVKDGVLTVEMGDFAHHIRQLGNDASHSLLDFTPQDLVQLRLFTKMLIMYLFTLPGMIPAEVPDAT</sequence>
<evidence type="ECO:0000259" key="1">
    <source>
        <dbReference type="Pfam" id="PF13643"/>
    </source>
</evidence>
<dbReference type="EMBL" id="LXSF01000003">
    <property type="protein sequence ID" value="OAM16994.1"/>
    <property type="molecule type" value="Genomic_DNA"/>
</dbReference>
<dbReference type="AlphaFoldDB" id="A0A1A9RF56"/>
<name>A0A1A9RF56_EIKCO</name>
<comment type="caution">
    <text evidence="2">The sequence shown here is derived from an EMBL/GenBank/DDBJ whole genome shotgun (WGS) entry which is preliminary data.</text>
</comment>
<organism evidence="2 3">
    <name type="scientific">Eikenella corrodens</name>
    <dbReference type="NCBI Taxonomy" id="539"/>
    <lineage>
        <taxon>Bacteria</taxon>
        <taxon>Pseudomonadati</taxon>
        <taxon>Pseudomonadota</taxon>
        <taxon>Betaproteobacteria</taxon>
        <taxon>Neisseriales</taxon>
        <taxon>Neisseriaceae</taxon>
        <taxon>Eikenella</taxon>
    </lineage>
</organism>